<dbReference type="Proteomes" id="UP001059597">
    <property type="component" value="Chromosome"/>
</dbReference>
<dbReference type="PROSITE" id="PS50850">
    <property type="entry name" value="MFS"/>
    <property type="match status" value="1"/>
</dbReference>
<evidence type="ECO:0000256" key="8">
    <source>
        <dbReference type="SAM" id="Phobius"/>
    </source>
</evidence>
<evidence type="ECO:0000256" key="5">
    <source>
        <dbReference type="ARBA" id="ARBA00023136"/>
    </source>
</evidence>
<feature type="transmembrane region" description="Helical" evidence="8">
    <location>
        <begin position="229"/>
        <end position="248"/>
    </location>
</feature>
<dbReference type="EMBL" id="AP026073">
    <property type="protein sequence ID" value="BDM70455.1"/>
    <property type="molecule type" value="Genomic_DNA"/>
</dbReference>
<feature type="transmembrane region" description="Helical" evidence="8">
    <location>
        <begin position="298"/>
        <end position="318"/>
    </location>
</feature>
<feature type="transmembrane region" description="Helical" evidence="8">
    <location>
        <begin position="83"/>
        <end position="100"/>
    </location>
</feature>
<evidence type="ECO:0000256" key="2">
    <source>
        <dbReference type="ARBA" id="ARBA00022448"/>
    </source>
</evidence>
<feature type="transmembrane region" description="Helical" evidence="8">
    <location>
        <begin position="168"/>
        <end position="190"/>
    </location>
</feature>
<feature type="region of interest" description="Disordered" evidence="7">
    <location>
        <begin position="804"/>
        <end position="840"/>
    </location>
</feature>
<dbReference type="CDD" id="cd17504">
    <property type="entry name" value="MFS_MMR_MDR_like"/>
    <property type="match status" value="1"/>
</dbReference>
<dbReference type="Gene3D" id="1.20.1250.20">
    <property type="entry name" value="MFS general substrate transporter like domains"/>
    <property type="match status" value="1"/>
</dbReference>
<keyword evidence="5 8" id="KW-0472">Membrane</keyword>
<gene>
    <name evidence="10" type="ORF">HEK616_39420</name>
</gene>
<dbReference type="SUPFAM" id="SSF49452">
    <property type="entry name" value="Starch-binding domain-like"/>
    <property type="match status" value="1"/>
</dbReference>
<evidence type="ECO:0000256" key="1">
    <source>
        <dbReference type="ARBA" id="ARBA00004651"/>
    </source>
</evidence>
<feature type="transmembrane region" description="Helical" evidence="8">
    <location>
        <begin position="370"/>
        <end position="390"/>
    </location>
</feature>
<dbReference type="Gene3D" id="2.60.40.1120">
    <property type="entry name" value="Carboxypeptidase-like, regulatory domain"/>
    <property type="match status" value="3"/>
</dbReference>
<dbReference type="InterPro" id="IPR036259">
    <property type="entry name" value="MFS_trans_sf"/>
</dbReference>
<dbReference type="InterPro" id="IPR020846">
    <property type="entry name" value="MFS_dom"/>
</dbReference>
<dbReference type="InterPro" id="IPR008969">
    <property type="entry name" value="CarboxyPept-like_regulatory"/>
</dbReference>
<dbReference type="Gene3D" id="1.20.1720.10">
    <property type="entry name" value="Multidrug resistance protein D"/>
    <property type="match status" value="1"/>
</dbReference>
<feature type="compositionally biased region" description="Acidic residues" evidence="7">
    <location>
        <begin position="522"/>
        <end position="537"/>
    </location>
</feature>
<feature type="transmembrane region" description="Helical" evidence="8">
    <location>
        <begin position="112"/>
        <end position="130"/>
    </location>
</feature>
<sequence length="840" mass="83908">MTQTTTDQLPGRGVGAGGAGAVGAAETPAVSGPAADGERRAGGAIVPVLAFAGIVVAVMQTLLVPVIKDLPVLLDTAPSNATWVMTATLLAGAVATPIMGRLGDLYGKRRMLLTSLAVMVVGSVVCGLTSDLLTMIVGRVLQGFAMGAIPLGIGIMRDALPRERLGSAMGLMSSSIGVGGGLALPAAALVAQHADWHSLFFGAAGLGVLSILLTLLLVPETPVRAPGRFDVAGAVGLSAGLVALLLPITKGSDWGWSSPTTLGLFGIAVLVLVLWGVMELRIADPLVDLRTTARREVLLTNLASITVGVAFYAISLVLPQLLQLPESTGYGLGESMVVAGLCVAPLGLTMMLVAPVYARIAARRGPKATLLLGMLVIAVGYGAGIGLMNAAWQTVIIAVVVGAGIGLAYSSLPALIIGAVDASETGAANGLNTLMRSIGTSVSSAVIGMVLAHMSQRMGPATVPTMAGFRVSFLIATAAVVLGVALASFLPSQRNPPRPTLVAQSTDDDADHGAGQGTGDNNNDDDNDDNDDDNDDNNNDRGIDQGADADPARGTGQGGDEGGSASDPRPGFRGRVLGSHGGPVPGASVTLIDHQGRQAGVATAAADGRYALAAPAAGTYVLTAAAPGHAPYAASATYRGAGATAETDLVLTAGGRLHGTLCGGPGGTPLAGGGIVVTDATGEVVARTASGAEGRWEVTELPPGGYTLVLSAPGHQPQARAVEVSGGAGQERQDVRLRPAATVRGTVRGPGGRPLADAAVTLLADGTVTGHTVTGPDGAFAFSGLCGSRYTLTAAGYPPHAAPISLTGGAEETLDLTLTQPSAADPQPSTADPRPSVTDG</sequence>
<evidence type="ECO:0000313" key="11">
    <source>
        <dbReference type="Proteomes" id="UP001059597"/>
    </source>
</evidence>
<proteinExistence type="predicted"/>
<dbReference type="PANTHER" id="PTHR42718:SF9">
    <property type="entry name" value="MAJOR FACILITATOR SUPERFAMILY MULTIDRUG TRANSPORTER MFSC"/>
    <property type="match status" value="1"/>
</dbReference>
<feature type="domain" description="Major facilitator superfamily (MFS) profile" evidence="9">
    <location>
        <begin position="45"/>
        <end position="495"/>
    </location>
</feature>
<dbReference type="InterPro" id="IPR013784">
    <property type="entry name" value="Carb-bd-like_fold"/>
</dbReference>
<keyword evidence="11" id="KW-1185">Reference proteome</keyword>
<keyword evidence="3 8" id="KW-0812">Transmembrane</keyword>
<feature type="transmembrane region" description="Helical" evidence="8">
    <location>
        <begin position="254"/>
        <end position="277"/>
    </location>
</feature>
<feature type="transmembrane region" description="Helical" evidence="8">
    <location>
        <begin position="396"/>
        <end position="422"/>
    </location>
</feature>
<feature type="transmembrane region" description="Helical" evidence="8">
    <location>
        <begin position="467"/>
        <end position="490"/>
    </location>
</feature>
<evidence type="ECO:0000259" key="9">
    <source>
        <dbReference type="PROSITE" id="PS50850"/>
    </source>
</evidence>
<keyword evidence="2" id="KW-0813">Transport</keyword>
<dbReference type="SUPFAM" id="SSF49464">
    <property type="entry name" value="Carboxypeptidase regulatory domain-like"/>
    <property type="match status" value="2"/>
</dbReference>
<feature type="compositionally biased region" description="Polar residues" evidence="7">
    <location>
        <begin position="816"/>
        <end position="830"/>
    </location>
</feature>
<comment type="subcellular location">
    <subcellularLocation>
        <location evidence="1">Cell membrane</location>
        <topology evidence="1">Multi-pass membrane protein</topology>
    </subcellularLocation>
</comment>
<feature type="transmembrane region" description="Helical" evidence="8">
    <location>
        <begin position="44"/>
        <end position="63"/>
    </location>
</feature>
<dbReference type="InterPro" id="IPR011701">
    <property type="entry name" value="MFS"/>
</dbReference>
<protein>
    <recommendedName>
        <fullName evidence="9">Major facilitator superfamily (MFS) profile domain-containing protein</fullName>
    </recommendedName>
</protein>
<evidence type="ECO:0000256" key="3">
    <source>
        <dbReference type="ARBA" id="ARBA00022692"/>
    </source>
</evidence>
<dbReference type="Pfam" id="PF07690">
    <property type="entry name" value="MFS_1"/>
    <property type="match status" value="1"/>
</dbReference>
<keyword evidence="4 8" id="KW-1133">Transmembrane helix</keyword>
<dbReference type="Pfam" id="PF13620">
    <property type="entry name" value="CarboxypepD_reg"/>
    <property type="match status" value="3"/>
</dbReference>
<feature type="region of interest" description="Disordered" evidence="7">
    <location>
        <begin position="1"/>
        <end position="20"/>
    </location>
</feature>
<feature type="transmembrane region" description="Helical" evidence="8">
    <location>
        <begin position="196"/>
        <end position="217"/>
    </location>
</feature>
<evidence type="ECO:0000256" key="6">
    <source>
        <dbReference type="ARBA" id="ARBA00023251"/>
    </source>
</evidence>
<evidence type="ECO:0000313" key="10">
    <source>
        <dbReference type="EMBL" id="BDM70455.1"/>
    </source>
</evidence>
<dbReference type="SUPFAM" id="SSF103473">
    <property type="entry name" value="MFS general substrate transporter"/>
    <property type="match status" value="1"/>
</dbReference>
<evidence type="ECO:0000256" key="4">
    <source>
        <dbReference type="ARBA" id="ARBA00022989"/>
    </source>
</evidence>
<dbReference type="RefSeq" id="WP_261954195.1">
    <property type="nucleotide sequence ID" value="NZ_AP026073.1"/>
</dbReference>
<accession>A0ABN6QYS7</accession>
<organism evidence="10 11">
    <name type="scientific">Streptomyces nigrescens</name>
    <dbReference type="NCBI Taxonomy" id="1920"/>
    <lineage>
        <taxon>Bacteria</taxon>
        <taxon>Bacillati</taxon>
        <taxon>Actinomycetota</taxon>
        <taxon>Actinomycetes</taxon>
        <taxon>Kitasatosporales</taxon>
        <taxon>Streptomycetaceae</taxon>
        <taxon>Streptomyces</taxon>
    </lineage>
</organism>
<name>A0ABN6QYS7_STRNI</name>
<evidence type="ECO:0000256" key="7">
    <source>
        <dbReference type="SAM" id="MobiDB-lite"/>
    </source>
</evidence>
<reference evidence="10" key="1">
    <citation type="submission" date="2022-06" db="EMBL/GenBank/DDBJ databases">
        <title>Complete genome sequence of Streptomyces nigrescens HEK616.</title>
        <authorList>
            <person name="Asamizu S."/>
            <person name="Onaka H."/>
        </authorList>
    </citation>
    <scope>NUCLEOTIDE SEQUENCE</scope>
    <source>
        <strain evidence="10">HEK616</strain>
    </source>
</reference>
<feature type="region of interest" description="Disordered" evidence="7">
    <location>
        <begin position="493"/>
        <end position="587"/>
    </location>
</feature>
<dbReference type="PANTHER" id="PTHR42718">
    <property type="entry name" value="MAJOR FACILITATOR SUPERFAMILY MULTIDRUG TRANSPORTER MFSC"/>
    <property type="match status" value="1"/>
</dbReference>
<feature type="transmembrane region" description="Helical" evidence="8">
    <location>
        <begin position="338"/>
        <end position="358"/>
    </location>
</feature>
<keyword evidence="6" id="KW-0046">Antibiotic resistance</keyword>
<feature type="transmembrane region" description="Helical" evidence="8">
    <location>
        <begin position="136"/>
        <end position="156"/>
    </location>
</feature>